<proteinExistence type="predicted"/>
<dbReference type="AlphaFoldDB" id="A0A9Q1F867"/>
<comment type="caution">
    <text evidence="1">The sequence shown here is derived from an EMBL/GenBank/DDBJ whole genome shotgun (WGS) entry which is preliminary data.</text>
</comment>
<reference evidence="1" key="1">
    <citation type="journal article" date="2023" name="Science">
        <title>Genome structures resolve the early diversification of teleost fishes.</title>
        <authorList>
            <person name="Parey E."/>
            <person name="Louis A."/>
            <person name="Montfort J."/>
            <person name="Bouchez O."/>
            <person name="Roques C."/>
            <person name="Iampietro C."/>
            <person name="Lluch J."/>
            <person name="Castinel A."/>
            <person name="Donnadieu C."/>
            <person name="Desvignes T."/>
            <person name="Floi Bucao C."/>
            <person name="Jouanno E."/>
            <person name="Wen M."/>
            <person name="Mejri S."/>
            <person name="Dirks R."/>
            <person name="Jansen H."/>
            <person name="Henkel C."/>
            <person name="Chen W.J."/>
            <person name="Zahm M."/>
            <person name="Cabau C."/>
            <person name="Klopp C."/>
            <person name="Thompson A.W."/>
            <person name="Robinson-Rechavi M."/>
            <person name="Braasch I."/>
            <person name="Lecointre G."/>
            <person name="Bobe J."/>
            <person name="Postlethwait J.H."/>
            <person name="Berthelot C."/>
            <person name="Roest Crollius H."/>
            <person name="Guiguen Y."/>
        </authorList>
    </citation>
    <scope>NUCLEOTIDE SEQUENCE</scope>
    <source>
        <strain evidence="1">WJC10195</strain>
    </source>
</reference>
<accession>A0A9Q1F867</accession>
<sequence length="131" mass="14542">MPPLQVGLHPSLPSPAVCVLDRLSIGTELMLFKAFGERQQAISQACQRPPNIPQHLLFTQHLQRLRGLCAVTTEDTADTSFRHIMFISHAARGHNVQVTCSRFGGSSESWTGCGGRRTLNNYRTHCVESKQ</sequence>
<name>A0A9Q1F867_SYNKA</name>
<gene>
    <name evidence="1" type="ORF">SKAU_G00243640</name>
</gene>
<dbReference type="EMBL" id="JAINUF010000008">
    <property type="protein sequence ID" value="KAJ8352888.1"/>
    <property type="molecule type" value="Genomic_DNA"/>
</dbReference>
<keyword evidence="2" id="KW-1185">Reference proteome</keyword>
<organism evidence="1 2">
    <name type="scientific">Synaphobranchus kaupii</name>
    <name type="common">Kaup's arrowtooth eel</name>
    <dbReference type="NCBI Taxonomy" id="118154"/>
    <lineage>
        <taxon>Eukaryota</taxon>
        <taxon>Metazoa</taxon>
        <taxon>Chordata</taxon>
        <taxon>Craniata</taxon>
        <taxon>Vertebrata</taxon>
        <taxon>Euteleostomi</taxon>
        <taxon>Actinopterygii</taxon>
        <taxon>Neopterygii</taxon>
        <taxon>Teleostei</taxon>
        <taxon>Anguilliformes</taxon>
        <taxon>Synaphobranchidae</taxon>
        <taxon>Synaphobranchus</taxon>
    </lineage>
</organism>
<evidence type="ECO:0000313" key="1">
    <source>
        <dbReference type="EMBL" id="KAJ8352888.1"/>
    </source>
</evidence>
<evidence type="ECO:0000313" key="2">
    <source>
        <dbReference type="Proteomes" id="UP001152622"/>
    </source>
</evidence>
<protein>
    <submittedName>
        <fullName evidence="1">Uncharacterized protein</fullName>
    </submittedName>
</protein>
<dbReference type="Proteomes" id="UP001152622">
    <property type="component" value="Chromosome 8"/>
</dbReference>